<reference evidence="2" key="2">
    <citation type="submission" date="2022-09" db="EMBL/GenBank/DDBJ databases">
        <title>Biosynthetic gene clusters of Dactylosporangioum fulvum.</title>
        <authorList>
            <person name="Caradec T."/>
        </authorList>
    </citation>
    <scope>NUCLEOTIDE SEQUENCE</scope>
    <source>
        <strain evidence="2">NRRL B-16292</strain>
    </source>
</reference>
<organism evidence="2 3">
    <name type="scientific">Dactylosporangium fulvum</name>
    <dbReference type="NCBI Taxonomy" id="53359"/>
    <lineage>
        <taxon>Bacteria</taxon>
        <taxon>Bacillati</taxon>
        <taxon>Actinomycetota</taxon>
        <taxon>Actinomycetes</taxon>
        <taxon>Micromonosporales</taxon>
        <taxon>Micromonosporaceae</taxon>
        <taxon>Dactylosporangium</taxon>
    </lineage>
</organism>
<proteinExistence type="predicted"/>
<evidence type="ECO:0000313" key="2">
    <source>
        <dbReference type="EMBL" id="UWP85790.1"/>
    </source>
</evidence>
<feature type="region of interest" description="Disordered" evidence="1">
    <location>
        <begin position="108"/>
        <end position="128"/>
    </location>
</feature>
<sequence>MTNPATRYGPVAEREFEQATDGHKEPLTRWLDALHALPDDDFTAEAASAIHGSALTNSWRGNWAHEDCRTSAAHADAKRRYEAAGHTRDCAGTNLYDRAFRQVWLSQGHSSTAYQPRTCDCGADSKES</sequence>
<keyword evidence="3" id="KW-1185">Reference proteome</keyword>
<accession>A0ABY5W8U2</accession>
<name>A0ABY5W8U2_9ACTN</name>
<feature type="compositionally biased region" description="Basic and acidic residues" evidence="1">
    <location>
        <begin position="12"/>
        <end position="23"/>
    </location>
</feature>
<dbReference type="EMBL" id="CP073720">
    <property type="protein sequence ID" value="UWP85790.1"/>
    <property type="molecule type" value="Genomic_DNA"/>
</dbReference>
<gene>
    <name evidence="2" type="ORF">Dfulv_16720</name>
</gene>
<dbReference type="RefSeq" id="WP_259864054.1">
    <property type="nucleotide sequence ID" value="NZ_BAAAST010000073.1"/>
</dbReference>
<feature type="region of interest" description="Disordered" evidence="1">
    <location>
        <begin position="1"/>
        <end position="23"/>
    </location>
</feature>
<protein>
    <submittedName>
        <fullName evidence="2">Uncharacterized protein</fullName>
    </submittedName>
</protein>
<evidence type="ECO:0000313" key="3">
    <source>
        <dbReference type="Proteomes" id="UP001059617"/>
    </source>
</evidence>
<dbReference type="Proteomes" id="UP001059617">
    <property type="component" value="Chromosome"/>
</dbReference>
<evidence type="ECO:0000256" key="1">
    <source>
        <dbReference type="SAM" id="MobiDB-lite"/>
    </source>
</evidence>
<reference evidence="2" key="1">
    <citation type="submission" date="2021-04" db="EMBL/GenBank/DDBJ databases">
        <authorList>
            <person name="Hartkoorn R.C."/>
            <person name="Beaudoing E."/>
            <person name="Hot D."/>
        </authorList>
    </citation>
    <scope>NUCLEOTIDE SEQUENCE</scope>
    <source>
        <strain evidence="2">NRRL B-16292</strain>
    </source>
</reference>